<evidence type="ECO:0000313" key="1">
    <source>
        <dbReference type="EMBL" id="HIU23288.1"/>
    </source>
</evidence>
<comment type="caution">
    <text evidence="1">The sequence shown here is derived from an EMBL/GenBank/DDBJ whole genome shotgun (WGS) entry which is preliminary data.</text>
</comment>
<evidence type="ECO:0000313" key="2">
    <source>
        <dbReference type="Proteomes" id="UP000824087"/>
    </source>
</evidence>
<organism evidence="1 2">
    <name type="scientific">Candidatus Fimihabitans intestinipullorum</name>
    <dbReference type="NCBI Taxonomy" id="2840820"/>
    <lineage>
        <taxon>Bacteria</taxon>
        <taxon>Bacillati</taxon>
        <taxon>Mycoplasmatota</taxon>
        <taxon>Mycoplasmatota incertae sedis</taxon>
        <taxon>Candidatus Fimihabitans</taxon>
    </lineage>
</organism>
<dbReference type="AlphaFoldDB" id="A0A9D1L4S7"/>
<proteinExistence type="predicted"/>
<sequence>MNNKYVYIILEVNRKNGEVRIMKIKKESKLKEINDVYKKLNLKKNDLNNDPILYQKNFGAYDYTKKSILDDKTTVKAENSYYGRLV</sequence>
<gene>
    <name evidence="1" type="ORF">IAD49_06905</name>
</gene>
<name>A0A9D1L4S7_9BACT</name>
<protein>
    <submittedName>
        <fullName evidence="1">Uncharacterized protein</fullName>
    </submittedName>
</protein>
<dbReference type="Proteomes" id="UP000824087">
    <property type="component" value="Unassembled WGS sequence"/>
</dbReference>
<reference evidence="1" key="1">
    <citation type="submission" date="2020-10" db="EMBL/GenBank/DDBJ databases">
        <authorList>
            <person name="Gilroy R."/>
        </authorList>
    </citation>
    <scope>NUCLEOTIDE SEQUENCE</scope>
    <source>
        <strain evidence="1">CHK197-8231</strain>
    </source>
</reference>
<reference evidence="1" key="2">
    <citation type="journal article" date="2021" name="PeerJ">
        <title>Extensive microbial diversity within the chicken gut microbiome revealed by metagenomics and culture.</title>
        <authorList>
            <person name="Gilroy R."/>
            <person name="Ravi A."/>
            <person name="Getino M."/>
            <person name="Pursley I."/>
            <person name="Horton D.L."/>
            <person name="Alikhan N.F."/>
            <person name="Baker D."/>
            <person name="Gharbi K."/>
            <person name="Hall N."/>
            <person name="Watson M."/>
            <person name="Adriaenssens E.M."/>
            <person name="Foster-Nyarko E."/>
            <person name="Jarju S."/>
            <person name="Secka A."/>
            <person name="Antonio M."/>
            <person name="Oren A."/>
            <person name="Chaudhuri R.R."/>
            <person name="La Ragione R."/>
            <person name="Hildebrand F."/>
            <person name="Pallen M.J."/>
        </authorList>
    </citation>
    <scope>NUCLEOTIDE SEQUENCE</scope>
    <source>
        <strain evidence="1">CHK197-8231</strain>
    </source>
</reference>
<dbReference type="EMBL" id="DVML01000041">
    <property type="protein sequence ID" value="HIU23288.1"/>
    <property type="molecule type" value="Genomic_DNA"/>
</dbReference>
<accession>A0A9D1L4S7</accession>